<sequence>MKSRDKIGYCAGVSPATTAAQGNADTVSGRTVNKIASAARDNRIT</sequence>
<name>C5BFL8_EDWI9</name>
<reference evidence="2" key="1">
    <citation type="submission" date="2009-03" db="EMBL/GenBank/DDBJ databases">
        <title>Complete genome sequence of Edwardsiella ictaluri 93-146.</title>
        <authorList>
            <person name="Williams M.L."/>
            <person name="Gillaspy A.F."/>
            <person name="Dyer D.W."/>
            <person name="Thune R.L."/>
            <person name="Waldbieser G.C."/>
            <person name="Schuster S.C."/>
            <person name="Gipson J."/>
            <person name="Zaitshik J."/>
            <person name="Landry C."/>
            <person name="Lawrence M.L."/>
        </authorList>
    </citation>
    <scope>NUCLEOTIDE SEQUENCE [LARGE SCALE GENOMIC DNA]</scope>
    <source>
        <strain evidence="2">93-146</strain>
    </source>
</reference>
<evidence type="ECO:0000313" key="2">
    <source>
        <dbReference type="Proteomes" id="UP000001485"/>
    </source>
</evidence>
<dbReference type="AlphaFoldDB" id="C5BFL8"/>
<organism evidence="1 2">
    <name type="scientific">Edwardsiella ictaluri (strain 93-146)</name>
    <dbReference type="NCBI Taxonomy" id="634503"/>
    <lineage>
        <taxon>Bacteria</taxon>
        <taxon>Pseudomonadati</taxon>
        <taxon>Pseudomonadota</taxon>
        <taxon>Gammaproteobacteria</taxon>
        <taxon>Enterobacterales</taxon>
        <taxon>Hafniaceae</taxon>
        <taxon>Edwardsiella</taxon>
    </lineage>
</organism>
<reference evidence="1 2" key="2">
    <citation type="journal article" date="2012" name="J. Bacteriol.">
        <title>Genome Sequence of Edwardsiella ictaluri 93-146, a Strain Associated with a Natural Channel Catfish Outbreak of Enteric Septicemia of Catfish.</title>
        <authorList>
            <person name="Williams M.L."/>
            <person name="Gillaspy A.F."/>
            <person name="Dyer D.W."/>
            <person name="Thune R.L."/>
            <person name="Waldbieser G.C."/>
            <person name="Schuster S.C."/>
            <person name="Gipson J."/>
            <person name="Zaitshik J."/>
            <person name="Landry C."/>
            <person name="Banes M.M."/>
            <person name="Lawrence M.L."/>
        </authorList>
    </citation>
    <scope>NUCLEOTIDE SEQUENCE [LARGE SCALE GENOMIC DNA]</scope>
    <source>
        <strain evidence="1 2">93-146</strain>
    </source>
</reference>
<dbReference type="Proteomes" id="UP000001485">
    <property type="component" value="Chromosome"/>
</dbReference>
<gene>
    <name evidence="1" type="ordered locus">NT01EI_1804</name>
</gene>
<protein>
    <submittedName>
        <fullName evidence="1">Uncharacterized protein</fullName>
    </submittedName>
</protein>
<evidence type="ECO:0000313" key="1">
    <source>
        <dbReference type="EMBL" id="ACR68981.1"/>
    </source>
</evidence>
<proteinExistence type="predicted"/>
<accession>C5BFL8</accession>
<dbReference type="HOGENOM" id="CLU_3199143_0_0_6"/>
<dbReference type="EMBL" id="CP001600">
    <property type="protein sequence ID" value="ACR68981.1"/>
    <property type="molecule type" value="Genomic_DNA"/>
</dbReference>
<dbReference type="KEGG" id="eic:NT01EI_1804"/>